<organism evidence="13 14">
    <name type="scientific">Alectura lathami</name>
    <name type="common">Australian brush turkey</name>
    <dbReference type="NCBI Taxonomy" id="81907"/>
    <lineage>
        <taxon>Eukaryota</taxon>
        <taxon>Metazoa</taxon>
        <taxon>Chordata</taxon>
        <taxon>Craniata</taxon>
        <taxon>Vertebrata</taxon>
        <taxon>Euteleostomi</taxon>
        <taxon>Archelosauria</taxon>
        <taxon>Archosauria</taxon>
        <taxon>Dinosauria</taxon>
        <taxon>Saurischia</taxon>
        <taxon>Theropoda</taxon>
        <taxon>Coelurosauria</taxon>
        <taxon>Aves</taxon>
        <taxon>Neognathae</taxon>
        <taxon>Galloanserae</taxon>
        <taxon>Galliformes</taxon>
        <taxon>Megapodiidae</taxon>
        <taxon>Alectura</taxon>
    </lineage>
</organism>
<keyword evidence="10" id="KW-1133">Transmembrane helix</keyword>
<dbReference type="PROSITE" id="PS50050">
    <property type="entry name" value="TNFR_NGFR_2"/>
    <property type="match status" value="2"/>
</dbReference>
<keyword evidence="6 9" id="KW-1015">Disulfide bond</keyword>
<feature type="domain" description="TNFR-Cys" evidence="12">
    <location>
        <begin position="93"/>
        <end position="134"/>
    </location>
</feature>
<evidence type="ECO:0000256" key="1">
    <source>
        <dbReference type="ARBA" id="ARBA00004370"/>
    </source>
</evidence>
<dbReference type="SMART" id="SM00208">
    <property type="entry name" value="TNFR"/>
    <property type="match status" value="2"/>
</dbReference>
<feature type="disulfide bond" evidence="9">
    <location>
        <begin position="94"/>
        <end position="109"/>
    </location>
</feature>
<dbReference type="Pfam" id="PF00531">
    <property type="entry name" value="Death"/>
    <property type="match status" value="1"/>
</dbReference>
<feature type="repeat" description="TNFR-Cys" evidence="9">
    <location>
        <begin position="93"/>
        <end position="134"/>
    </location>
</feature>
<dbReference type="SUPFAM" id="SSF47986">
    <property type="entry name" value="DEATH domain"/>
    <property type="match status" value="1"/>
</dbReference>
<evidence type="ECO:0000256" key="10">
    <source>
        <dbReference type="SAM" id="Phobius"/>
    </source>
</evidence>
<name>A0A7L0W2U4_ALELA</name>
<feature type="disulfide bond" evidence="9">
    <location>
        <begin position="53"/>
        <end position="68"/>
    </location>
</feature>
<dbReference type="PROSITE" id="PS50017">
    <property type="entry name" value="DEATH_DOMAIN"/>
    <property type="match status" value="1"/>
</dbReference>
<keyword evidence="3" id="KW-0732">Signal</keyword>
<evidence type="ECO:0000259" key="11">
    <source>
        <dbReference type="PROSITE" id="PS50017"/>
    </source>
</evidence>
<evidence type="ECO:0000313" key="14">
    <source>
        <dbReference type="Proteomes" id="UP000562322"/>
    </source>
</evidence>
<feature type="non-terminal residue" evidence="13">
    <location>
        <position position="1"/>
    </location>
</feature>
<evidence type="ECO:0000256" key="8">
    <source>
        <dbReference type="ARBA" id="ARBA00023180"/>
    </source>
</evidence>
<keyword evidence="10" id="KW-0812">Transmembrane</keyword>
<dbReference type="GO" id="GO:0005886">
    <property type="term" value="C:plasma membrane"/>
    <property type="evidence" value="ECO:0007669"/>
    <property type="project" value="TreeGrafter"/>
</dbReference>
<dbReference type="SUPFAM" id="SSF57586">
    <property type="entry name" value="TNF receptor-like"/>
    <property type="match status" value="1"/>
</dbReference>
<evidence type="ECO:0000313" key="13">
    <source>
        <dbReference type="EMBL" id="NXL84792.1"/>
    </source>
</evidence>
<evidence type="ECO:0000256" key="3">
    <source>
        <dbReference type="ARBA" id="ARBA00022729"/>
    </source>
</evidence>
<comment type="caution">
    <text evidence="13">The sequence shown here is derived from an EMBL/GenBank/DDBJ whole genome shotgun (WGS) entry which is preliminary data.</text>
</comment>
<keyword evidence="14" id="KW-1185">Reference proteome</keyword>
<protein>
    <submittedName>
        <fullName evidence="13">TR10B factor</fullName>
    </submittedName>
</protein>
<feature type="disulfide bond" evidence="9">
    <location>
        <begin position="116"/>
        <end position="134"/>
    </location>
</feature>
<keyword evidence="4" id="KW-0677">Repeat</keyword>
<evidence type="ECO:0000256" key="7">
    <source>
        <dbReference type="ARBA" id="ARBA00023170"/>
    </source>
</evidence>
<comment type="caution">
    <text evidence="9">Lacks conserved residue(s) required for the propagation of feature annotation.</text>
</comment>
<dbReference type="GO" id="GO:0036462">
    <property type="term" value="P:TRAIL-activated apoptotic signaling pathway"/>
    <property type="evidence" value="ECO:0007669"/>
    <property type="project" value="TreeGrafter"/>
</dbReference>
<sequence length="361" mass="40081">LGSAAAVRERRDKVDLLEPGEDFYQVQDGGWYCKKCPAEPCKVPNGSSTCLPCKEDKYIEYPSGFTECLGCRTCREDQVQLSPCNATRDTQCVCRNGTFCSPDHPCEMCQKCRPRCPKGQVEIAPCTPHSDLQCGPPTDTSSSNQGIIWAIVLPCVFLLVSLVLLWRCCCSQRAAGDSGHLSRKSGNVLGYLVQQLTKCRWGGLGTRDNNINAQRDQDQQLLSAVPGSQVPSAPGLEEMAPRTSNPNVKTWTNLVPVAGEDPIIVLQRSFDTFIRDIPPKYWRGYVRRLGLTENDIDLAEMQNRYMQEASFQMLVTWMQKLGSSASVNTLLETLRSMDLGGVAESISSKLVQLEFFQYEVS</sequence>
<dbReference type="EMBL" id="VXAV01001876">
    <property type="protein sequence ID" value="NXL84792.1"/>
    <property type="molecule type" value="Genomic_DNA"/>
</dbReference>
<dbReference type="InterPro" id="IPR034024">
    <property type="entry name" value="TNFRSF10_N"/>
</dbReference>
<dbReference type="CDD" id="cd10580">
    <property type="entry name" value="TNFRSF10"/>
    <property type="match status" value="1"/>
</dbReference>
<evidence type="ECO:0000256" key="5">
    <source>
        <dbReference type="ARBA" id="ARBA00023136"/>
    </source>
</evidence>
<feature type="domain" description="Death" evidence="11">
    <location>
        <begin position="282"/>
        <end position="350"/>
    </location>
</feature>
<proteinExistence type="predicted"/>
<dbReference type="InterPro" id="IPR011029">
    <property type="entry name" value="DEATH-like_dom_sf"/>
</dbReference>
<dbReference type="Proteomes" id="UP000562322">
    <property type="component" value="Unassembled WGS sequence"/>
</dbReference>
<evidence type="ECO:0000256" key="4">
    <source>
        <dbReference type="ARBA" id="ARBA00022737"/>
    </source>
</evidence>
<dbReference type="CDD" id="cd08315">
    <property type="entry name" value="Death_TRAILR_DR4_DR5"/>
    <property type="match status" value="1"/>
</dbReference>
<reference evidence="13 14" key="1">
    <citation type="submission" date="2019-09" db="EMBL/GenBank/DDBJ databases">
        <title>Bird 10,000 Genomes (B10K) Project - Family phase.</title>
        <authorList>
            <person name="Zhang G."/>
        </authorList>
    </citation>
    <scope>NUCLEOTIDE SEQUENCE [LARGE SCALE GENOMIC DNA]</scope>
    <source>
        <strain evidence="13">B10K-DU-001-39</strain>
        <tissue evidence="13">Muscle</tissue>
    </source>
</reference>
<keyword evidence="2" id="KW-0053">Apoptosis</keyword>
<dbReference type="InterPro" id="IPR052491">
    <property type="entry name" value="TNFRSF10"/>
</dbReference>
<feature type="disulfide bond" evidence="9">
    <location>
        <begin position="71"/>
        <end position="84"/>
    </location>
</feature>
<keyword evidence="7" id="KW-0675">Receptor</keyword>
<evidence type="ECO:0000256" key="9">
    <source>
        <dbReference type="PROSITE-ProRule" id="PRU00206"/>
    </source>
</evidence>
<dbReference type="OrthoDB" id="9417953at2759"/>
<feature type="disulfide bond" evidence="9">
    <location>
        <begin position="74"/>
        <end position="92"/>
    </location>
</feature>
<dbReference type="AlphaFoldDB" id="A0A7L0W2U4"/>
<gene>
    <name evidence="13" type="ORF">ALELAT_R12993</name>
</gene>
<feature type="repeat" description="TNFR-Cys" evidence="9">
    <location>
        <begin position="52"/>
        <end position="92"/>
    </location>
</feature>
<evidence type="ECO:0000256" key="6">
    <source>
        <dbReference type="ARBA" id="ARBA00023157"/>
    </source>
</evidence>
<feature type="transmembrane region" description="Helical" evidence="10">
    <location>
        <begin position="147"/>
        <end position="166"/>
    </location>
</feature>
<dbReference type="InterPro" id="IPR001368">
    <property type="entry name" value="TNFR/NGFR_Cys_rich_reg"/>
</dbReference>
<keyword evidence="8" id="KW-0325">Glycoprotein</keyword>
<dbReference type="Gene3D" id="1.10.533.10">
    <property type="entry name" value="Death Domain, Fas"/>
    <property type="match status" value="1"/>
</dbReference>
<feature type="non-terminal residue" evidence="13">
    <location>
        <position position="361"/>
    </location>
</feature>
<dbReference type="PANTHER" id="PTHR46330:SF17">
    <property type="entry name" value="TUMOR NECROSIS FACTOR RECEPTOR SUPERFAMILY, MEMBER 10B"/>
    <property type="match status" value="1"/>
</dbReference>
<dbReference type="GO" id="GO:0043065">
    <property type="term" value="P:positive regulation of apoptotic process"/>
    <property type="evidence" value="ECO:0007669"/>
    <property type="project" value="TreeGrafter"/>
</dbReference>
<dbReference type="InterPro" id="IPR000488">
    <property type="entry name" value="Death_dom"/>
</dbReference>
<dbReference type="GO" id="GO:0009986">
    <property type="term" value="C:cell surface"/>
    <property type="evidence" value="ECO:0007669"/>
    <property type="project" value="TreeGrafter"/>
</dbReference>
<dbReference type="InterPro" id="IPR034029">
    <property type="entry name" value="TNFRSF10A/B_death"/>
</dbReference>
<dbReference type="Pfam" id="PF00020">
    <property type="entry name" value="TNFR_c6"/>
    <property type="match status" value="2"/>
</dbReference>
<evidence type="ECO:0000259" key="12">
    <source>
        <dbReference type="PROSITE" id="PS50050"/>
    </source>
</evidence>
<dbReference type="SMART" id="SM00005">
    <property type="entry name" value="DEATH"/>
    <property type="match status" value="1"/>
</dbReference>
<accession>A0A7L0W2U4</accession>
<dbReference type="PANTHER" id="PTHR46330">
    <property type="entry name" value="TUMOR NECROSIS FACTOR RECEPTOR SUPERFAMILY MEMBER 10B"/>
    <property type="match status" value="1"/>
</dbReference>
<dbReference type="Gene3D" id="2.10.50.10">
    <property type="entry name" value="Tumor Necrosis Factor Receptor, subunit A, domain 2"/>
    <property type="match status" value="2"/>
</dbReference>
<comment type="subcellular location">
    <subcellularLocation>
        <location evidence="1">Membrane</location>
    </subcellularLocation>
</comment>
<keyword evidence="5 10" id="KW-0472">Membrane</keyword>
<evidence type="ECO:0000256" key="2">
    <source>
        <dbReference type="ARBA" id="ARBA00022703"/>
    </source>
</evidence>
<feature type="domain" description="TNFR-Cys" evidence="12">
    <location>
        <begin position="52"/>
        <end position="92"/>
    </location>
</feature>